<evidence type="ECO:0000313" key="3">
    <source>
        <dbReference type="EMBL" id="OSS51844.1"/>
    </source>
</evidence>
<feature type="transmembrane region" description="Helical" evidence="2">
    <location>
        <begin position="295"/>
        <end position="317"/>
    </location>
</feature>
<feature type="transmembrane region" description="Helical" evidence="2">
    <location>
        <begin position="102"/>
        <end position="123"/>
    </location>
</feature>
<sequence>MSTSAPTSAPQLPEITTTSTAGHTTTAQTEAPTQPSAHGGTTTAPSAPTFTPAPASNATTTGTVPAPSANPAATTSDVPAEQEKLSYNEQLNAADRLWKFKMVLTVALILANLIGIGCIAWAVQKAGGDMNGFTYGDGERWALPWGLITSSISIVFCVICIARFLSRKRPVHPGIRVTMDLLLWLGFIFTALLTMVALYDVIYWGADGTIGSSEGFSSRYGSYELQRNNTWIWVADSSSSSYSNIYYGSQRTCDSRDAFSNYYAYETVPFHNCDELDAYVNQLWRAKPNHARVELTAVVCQWIAVGLHFTLFVWACVDCHKKRRGKISNDAEKLAASIVQTMVQNGAIVPTSRQLHTRANGWHQAYEPLQSAPGSFSAQGGYPPQHMWQGRPQQGYQGYQGYQQPPMMRGANQQMQGQAGPQTAQQQGARPVSLEGPPPPLPPRPVVQDQGVAQAGPSKGKEPAAQGGVAASYYEPGQ</sequence>
<dbReference type="STRING" id="105696.A0A1Y2M6V6"/>
<dbReference type="EMBL" id="KZ107840">
    <property type="protein sequence ID" value="OSS51844.1"/>
    <property type="molecule type" value="Genomic_DNA"/>
</dbReference>
<dbReference type="AlphaFoldDB" id="A0A1Y2M6V6"/>
<feature type="region of interest" description="Disordered" evidence="1">
    <location>
        <begin position="373"/>
        <end position="478"/>
    </location>
</feature>
<keyword evidence="2" id="KW-0472">Membrane</keyword>
<reference evidence="3 4" key="1">
    <citation type="journal article" date="2017" name="Genome Announc.">
        <title>Genome sequence of the saprophytic ascomycete Epicoccum nigrum ICMP 19927 strain isolated from New Zealand.</title>
        <authorList>
            <person name="Fokin M."/>
            <person name="Fleetwood D."/>
            <person name="Weir B.S."/>
            <person name="Villas-Boas S.G."/>
        </authorList>
    </citation>
    <scope>NUCLEOTIDE SEQUENCE [LARGE SCALE GENOMIC DNA]</scope>
    <source>
        <strain evidence="3 4">ICMP 19927</strain>
    </source>
</reference>
<name>A0A1Y2M6V6_EPING</name>
<feature type="compositionally biased region" description="Polar residues" evidence="1">
    <location>
        <begin position="1"/>
        <end position="10"/>
    </location>
</feature>
<feature type="compositionally biased region" description="Pro residues" evidence="1">
    <location>
        <begin position="436"/>
        <end position="445"/>
    </location>
</feature>
<feature type="compositionally biased region" description="Low complexity" evidence="1">
    <location>
        <begin position="16"/>
        <end position="76"/>
    </location>
</feature>
<gene>
    <name evidence="3" type="ORF">B5807_03097</name>
</gene>
<organism evidence="3 4">
    <name type="scientific">Epicoccum nigrum</name>
    <name type="common">Soil fungus</name>
    <name type="synonym">Epicoccum purpurascens</name>
    <dbReference type="NCBI Taxonomy" id="105696"/>
    <lineage>
        <taxon>Eukaryota</taxon>
        <taxon>Fungi</taxon>
        <taxon>Dikarya</taxon>
        <taxon>Ascomycota</taxon>
        <taxon>Pezizomycotina</taxon>
        <taxon>Dothideomycetes</taxon>
        <taxon>Pleosporomycetidae</taxon>
        <taxon>Pleosporales</taxon>
        <taxon>Pleosporineae</taxon>
        <taxon>Didymellaceae</taxon>
        <taxon>Epicoccum</taxon>
    </lineage>
</organism>
<feature type="transmembrane region" description="Helical" evidence="2">
    <location>
        <begin position="143"/>
        <end position="165"/>
    </location>
</feature>
<evidence type="ECO:0000256" key="2">
    <source>
        <dbReference type="SAM" id="Phobius"/>
    </source>
</evidence>
<dbReference type="InParanoid" id="A0A1Y2M6V6"/>
<keyword evidence="4" id="KW-1185">Reference proteome</keyword>
<protein>
    <submittedName>
        <fullName evidence="3">Uncharacterized protein</fullName>
    </submittedName>
</protein>
<proteinExistence type="predicted"/>
<feature type="region of interest" description="Disordered" evidence="1">
    <location>
        <begin position="1"/>
        <end position="81"/>
    </location>
</feature>
<keyword evidence="2" id="KW-1133">Transmembrane helix</keyword>
<feature type="compositionally biased region" description="Low complexity" evidence="1">
    <location>
        <begin position="392"/>
        <end position="429"/>
    </location>
</feature>
<evidence type="ECO:0000313" key="4">
    <source>
        <dbReference type="Proteomes" id="UP000193240"/>
    </source>
</evidence>
<feature type="transmembrane region" description="Helical" evidence="2">
    <location>
        <begin position="177"/>
        <end position="199"/>
    </location>
</feature>
<accession>A0A1Y2M6V6</accession>
<keyword evidence="2" id="KW-0812">Transmembrane</keyword>
<dbReference type="Proteomes" id="UP000193240">
    <property type="component" value="Unassembled WGS sequence"/>
</dbReference>
<evidence type="ECO:0000256" key="1">
    <source>
        <dbReference type="SAM" id="MobiDB-lite"/>
    </source>
</evidence>
<dbReference type="OMA" id="AANNTWV"/>